<gene>
    <name evidence="8" type="ORF">CTOB1V02_LOCUS448</name>
</gene>
<evidence type="ECO:0000256" key="2">
    <source>
        <dbReference type="ARBA" id="ARBA00022692"/>
    </source>
</evidence>
<evidence type="ECO:0000259" key="7">
    <source>
        <dbReference type="PROSITE" id="PS50261"/>
    </source>
</evidence>
<dbReference type="Pfam" id="PF00002">
    <property type="entry name" value="7tm_2"/>
    <property type="match status" value="1"/>
</dbReference>
<name>A0A7R8W4K8_9CRUS</name>
<dbReference type="Pfam" id="PF01825">
    <property type="entry name" value="GPS"/>
    <property type="match status" value="1"/>
</dbReference>
<dbReference type="Gene3D" id="2.60.220.50">
    <property type="match status" value="1"/>
</dbReference>
<protein>
    <recommendedName>
        <fullName evidence="7">G-protein coupled receptors family 2 profile 2 domain-containing protein</fullName>
    </recommendedName>
</protein>
<dbReference type="GO" id="GO:0005886">
    <property type="term" value="C:plasma membrane"/>
    <property type="evidence" value="ECO:0007669"/>
    <property type="project" value="TreeGrafter"/>
</dbReference>
<keyword evidence="2 6" id="KW-0812">Transmembrane</keyword>
<feature type="transmembrane region" description="Helical" evidence="6">
    <location>
        <begin position="897"/>
        <end position="919"/>
    </location>
</feature>
<organism evidence="8">
    <name type="scientific">Cyprideis torosa</name>
    <dbReference type="NCBI Taxonomy" id="163714"/>
    <lineage>
        <taxon>Eukaryota</taxon>
        <taxon>Metazoa</taxon>
        <taxon>Ecdysozoa</taxon>
        <taxon>Arthropoda</taxon>
        <taxon>Crustacea</taxon>
        <taxon>Oligostraca</taxon>
        <taxon>Ostracoda</taxon>
        <taxon>Podocopa</taxon>
        <taxon>Podocopida</taxon>
        <taxon>Cytherocopina</taxon>
        <taxon>Cytheroidea</taxon>
        <taxon>Cytherideidae</taxon>
        <taxon>Cyprideis</taxon>
    </lineage>
</organism>
<proteinExistence type="predicted"/>
<dbReference type="OrthoDB" id="1100386at2759"/>
<evidence type="ECO:0000256" key="5">
    <source>
        <dbReference type="SAM" id="MobiDB-lite"/>
    </source>
</evidence>
<evidence type="ECO:0000256" key="3">
    <source>
        <dbReference type="ARBA" id="ARBA00022989"/>
    </source>
</evidence>
<comment type="subcellular location">
    <subcellularLocation>
        <location evidence="1">Membrane</location>
        <topology evidence="1">Multi-pass membrane protein</topology>
    </subcellularLocation>
</comment>
<feature type="transmembrane region" description="Helical" evidence="6">
    <location>
        <begin position="751"/>
        <end position="772"/>
    </location>
</feature>
<dbReference type="InterPro" id="IPR000832">
    <property type="entry name" value="GPCR_2_secretin-like"/>
</dbReference>
<dbReference type="CDD" id="cd13952">
    <property type="entry name" value="7tm_classB"/>
    <property type="match status" value="1"/>
</dbReference>
<feature type="domain" description="G-protein coupled receptors family 2 profile 2" evidence="7">
    <location>
        <begin position="677"/>
        <end position="921"/>
    </location>
</feature>
<dbReference type="PANTHER" id="PTHR12011:SF347">
    <property type="entry name" value="FI21270P1-RELATED"/>
    <property type="match status" value="1"/>
</dbReference>
<feature type="compositionally biased region" description="Basic and acidic residues" evidence="5">
    <location>
        <begin position="965"/>
        <end position="981"/>
    </location>
</feature>
<keyword evidence="3 6" id="KW-1133">Transmembrane helix</keyword>
<dbReference type="InterPro" id="IPR046338">
    <property type="entry name" value="GAIN_dom_sf"/>
</dbReference>
<reference evidence="8" key="1">
    <citation type="submission" date="2020-11" db="EMBL/GenBank/DDBJ databases">
        <authorList>
            <person name="Tran Van P."/>
        </authorList>
    </citation>
    <scope>NUCLEOTIDE SEQUENCE</scope>
</reference>
<feature type="transmembrane region" description="Helical" evidence="6">
    <location>
        <begin position="823"/>
        <end position="845"/>
    </location>
</feature>
<evidence type="ECO:0000256" key="1">
    <source>
        <dbReference type="ARBA" id="ARBA00004141"/>
    </source>
</evidence>
<dbReference type="PROSITE" id="PS50261">
    <property type="entry name" value="G_PROTEIN_RECEP_F2_4"/>
    <property type="match status" value="1"/>
</dbReference>
<dbReference type="GO" id="GO:0007166">
    <property type="term" value="P:cell surface receptor signaling pathway"/>
    <property type="evidence" value="ECO:0007669"/>
    <property type="project" value="InterPro"/>
</dbReference>
<dbReference type="EMBL" id="OB660059">
    <property type="protein sequence ID" value="CAD7222440.1"/>
    <property type="molecule type" value="Genomic_DNA"/>
</dbReference>
<sequence length="995" mass="113320">MMSFDLAVLPVTQLSSVETTILRHENFDQRPADVAKGLPDIPPYEFRYRYTTKYHWPDILDNQTISHGSPLPEKAEGPFGFFSGISMNSSAQQCVEDKRYAPPSEKCMSDPLTCPGAGISFSVFFNREMEYDSRFYDSIERSLYEKEYLMSSGGSVDSKTPGIGLYIQGIWLVAEVVVSDGRAWVAETIIPFPLGVWSNIGLRWENPNNRSDPNAPYVGLQMFINSDRRKAWAPIPTMILQGMKKGFDPPRFFLGCHADPVDNTLRYFGTGMFDEPAIWDSFINDTRLEWLSAGFEAEFQNTTVSSVRNAIKNADLKDPDNRAATIFLLESTSASNLQGLEDALDPDLAEASKVEKTTDGQKVDNFLETFELVTDPKNMPDKTTTELGAKDIMVRKYAGTKDWGVQAVLANFISGNDKGWDELTKNADYKGGRLDMIMNTENFVSRTLDNVEFAPDQKKLEIVNEQKEFFSSTMKYRYEELVRQAEQPGEEFFRFPETMDDVDAFGNPTVACDVPKKYCREDSTEPKFPSIQMNYYRRAENWIPTDKVDPLDKLTPYNRIDSKVISIHLGGCEIDYTILRQPGNQISCRFVHKISEKAKTTREPLFHPEEEDFQIMIRRCARWNPDIDKFGSWDKSGCFVESTNPEETVCKCSEFGMLAILAEKIEAHQVAKEELWLQIFKYLGYVLSALALIFFIGVIAANRKTLWDQFHPMRMQMAIACFIGNMFVVLTDIESVRDDRHTCTAFSVIIHYFYTAMGIWLALECWAAFMAVTQGVIGGRLKAYSLLAWGLPLISVGVALLVNMQKYGTDPRCMIAFDNEIKWLFFGPLLVFAAFGFVLACIVLCNLTTSKMRADHIVSDLNPVCFGLALVCIYFGLTWSTGVPAYFVFSWTFNIPSFYPLFQVMNAYTGILILLFLGFHSPRWRGVVFRKQIEKGILILLFLGFHSPRWRGVVFRKQIEKRKLREQQEAAKKPIMEKTPEPEPEPPGRKIYTTT</sequence>
<dbReference type="AlphaFoldDB" id="A0A7R8W4K8"/>
<dbReference type="PRINTS" id="PR00249">
    <property type="entry name" value="GPCRSECRETIN"/>
</dbReference>
<dbReference type="GO" id="GO:0004930">
    <property type="term" value="F:G protein-coupled receptor activity"/>
    <property type="evidence" value="ECO:0007669"/>
    <property type="project" value="InterPro"/>
</dbReference>
<feature type="transmembrane region" description="Helical" evidence="6">
    <location>
        <begin position="682"/>
        <end position="701"/>
    </location>
</feature>
<keyword evidence="4 6" id="KW-0472">Membrane</keyword>
<evidence type="ECO:0000256" key="4">
    <source>
        <dbReference type="ARBA" id="ARBA00023136"/>
    </source>
</evidence>
<dbReference type="Gene3D" id="1.20.1070.10">
    <property type="entry name" value="Rhodopsin 7-helix transmembrane proteins"/>
    <property type="match status" value="1"/>
</dbReference>
<feature type="region of interest" description="Disordered" evidence="5">
    <location>
        <begin position="965"/>
        <end position="995"/>
    </location>
</feature>
<accession>A0A7R8W4K8</accession>
<evidence type="ECO:0000256" key="6">
    <source>
        <dbReference type="SAM" id="Phobius"/>
    </source>
</evidence>
<dbReference type="InterPro" id="IPR017981">
    <property type="entry name" value="GPCR_2-like_7TM"/>
</dbReference>
<feature type="transmembrane region" description="Helical" evidence="6">
    <location>
        <begin position="784"/>
        <end position="803"/>
    </location>
</feature>
<dbReference type="PANTHER" id="PTHR12011">
    <property type="entry name" value="ADHESION G-PROTEIN COUPLED RECEPTOR"/>
    <property type="match status" value="1"/>
</dbReference>
<feature type="transmembrane region" description="Helical" evidence="6">
    <location>
        <begin position="713"/>
        <end position="731"/>
    </location>
</feature>
<dbReference type="InterPro" id="IPR000203">
    <property type="entry name" value="GPS"/>
</dbReference>
<evidence type="ECO:0000313" key="8">
    <source>
        <dbReference type="EMBL" id="CAD7222440.1"/>
    </source>
</evidence>